<proteinExistence type="predicted"/>
<dbReference type="InterPro" id="IPR023485">
    <property type="entry name" value="Ptyr_pPase"/>
</dbReference>
<comment type="caution">
    <text evidence="2">The sequence shown here is derived from an EMBL/GenBank/DDBJ whole genome shotgun (WGS) entry which is preliminary data.</text>
</comment>
<dbReference type="SUPFAM" id="SSF52788">
    <property type="entry name" value="Phosphotyrosine protein phosphatases I"/>
    <property type="match status" value="1"/>
</dbReference>
<dbReference type="PANTHER" id="PTHR11717:SF31">
    <property type="entry name" value="LOW MOLECULAR WEIGHT PROTEIN-TYROSINE-PHOSPHATASE ETP-RELATED"/>
    <property type="match status" value="1"/>
</dbReference>
<reference evidence="2" key="1">
    <citation type="submission" date="2022-10" db="EMBL/GenBank/DDBJ databases">
        <title>Genome sequence of Actinomyces israelii ATCC 10048.</title>
        <authorList>
            <person name="Watt R.M."/>
            <person name="Tong W.M."/>
        </authorList>
    </citation>
    <scope>NUCLEOTIDE SEQUENCE</scope>
    <source>
        <strain evidence="2">ATCC 10048</strain>
    </source>
</reference>
<dbReference type="InterPro" id="IPR050438">
    <property type="entry name" value="LMW_PTPase"/>
</dbReference>
<dbReference type="SMART" id="SM00226">
    <property type="entry name" value="LMWPc"/>
    <property type="match status" value="1"/>
</dbReference>
<sequence>MTQPPPWLRTAARNRASRARSSRPPRVLFVCTGNICRSAFAASCFRANPMTKGLDVVSAGIMAVVGHGLDDTFARIAEGLGADSHEHRARQLTGRILDEADILLVFGPEHREWILAGHPESSERVLALGQAGAVLSLLPHGVTIPWWSLAETVLARRPVPRPEDWIDDPYGRGEHAARITAQAITDNLGLLADRVSWDGRAEPSGLSSPPR</sequence>
<name>A0ABT4IB46_9ACTO</name>
<feature type="domain" description="Phosphotyrosine protein phosphatase I" evidence="1">
    <location>
        <begin position="25"/>
        <end position="194"/>
    </location>
</feature>
<keyword evidence="3" id="KW-1185">Reference proteome</keyword>
<gene>
    <name evidence="2" type="ORF">OHJ16_12985</name>
</gene>
<evidence type="ECO:0000313" key="3">
    <source>
        <dbReference type="Proteomes" id="UP001072034"/>
    </source>
</evidence>
<evidence type="ECO:0000259" key="1">
    <source>
        <dbReference type="SMART" id="SM00226"/>
    </source>
</evidence>
<accession>A0ABT4IB46</accession>
<evidence type="ECO:0000313" key="2">
    <source>
        <dbReference type="EMBL" id="MCZ0858956.1"/>
    </source>
</evidence>
<dbReference type="InterPro" id="IPR036196">
    <property type="entry name" value="Ptyr_pPase_sf"/>
</dbReference>
<protein>
    <recommendedName>
        <fullName evidence="1">Phosphotyrosine protein phosphatase I domain-containing protein</fullName>
    </recommendedName>
</protein>
<dbReference type="Gene3D" id="3.40.50.2300">
    <property type="match status" value="1"/>
</dbReference>
<dbReference type="EMBL" id="JAPTMY010000034">
    <property type="protein sequence ID" value="MCZ0858956.1"/>
    <property type="molecule type" value="Genomic_DNA"/>
</dbReference>
<organism evidence="2 3">
    <name type="scientific">Actinomyces israelii</name>
    <dbReference type="NCBI Taxonomy" id="1659"/>
    <lineage>
        <taxon>Bacteria</taxon>
        <taxon>Bacillati</taxon>
        <taxon>Actinomycetota</taxon>
        <taxon>Actinomycetes</taxon>
        <taxon>Actinomycetales</taxon>
        <taxon>Actinomycetaceae</taxon>
        <taxon>Actinomyces</taxon>
    </lineage>
</organism>
<dbReference type="PANTHER" id="PTHR11717">
    <property type="entry name" value="LOW MOLECULAR WEIGHT PROTEIN TYROSINE PHOSPHATASE"/>
    <property type="match status" value="1"/>
</dbReference>
<dbReference type="Proteomes" id="UP001072034">
    <property type="component" value="Unassembled WGS sequence"/>
</dbReference>
<dbReference type="Pfam" id="PF01451">
    <property type="entry name" value="LMWPc"/>
    <property type="match status" value="1"/>
</dbReference>